<accession>A0A0K2W2S3</accession>
<sequence>MILINGRCAGGRWPGSGIEIPHTYKYTKVTDAGIAPPRPRSDSFRICERMIVKLRRKCRDSGPVTVRLLLPRHLFAAYFEEILSKC</sequence>
<dbReference type="EMBL" id="CCND01000023">
    <property type="protein sequence ID" value="CDX60238.1"/>
    <property type="molecule type" value="Genomic_DNA"/>
</dbReference>
<proteinExistence type="predicted"/>
<organism evidence="1 2">
    <name type="scientific">Mesorhizobium plurifarium</name>
    <dbReference type="NCBI Taxonomy" id="69974"/>
    <lineage>
        <taxon>Bacteria</taxon>
        <taxon>Pseudomonadati</taxon>
        <taxon>Pseudomonadota</taxon>
        <taxon>Alphaproteobacteria</taxon>
        <taxon>Hyphomicrobiales</taxon>
        <taxon>Phyllobacteriaceae</taxon>
        <taxon>Mesorhizobium</taxon>
    </lineage>
</organism>
<evidence type="ECO:0000313" key="1">
    <source>
        <dbReference type="EMBL" id="CDX60238.1"/>
    </source>
</evidence>
<evidence type="ECO:0000313" key="2">
    <source>
        <dbReference type="Proteomes" id="UP000182888"/>
    </source>
</evidence>
<dbReference type="AlphaFoldDB" id="A0A0K2W2S3"/>
<name>A0A0K2W2S3_MESPL</name>
<gene>
    <name evidence="1" type="ORF">MPL1032_30122</name>
</gene>
<protein>
    <submittedName>
        <fullName evidence="1">Uncharacterized protein</fullName>
    </submittedName>
</protein>
<reference evidence="2" key="1">
    <citation type="submission" date="2014-08" db="EMBL/GenBank/DDBJ databases">
        <authorList>
            <person name="Edwards T."/>
        </authorList>
    </citation>
    <scope>NUCLEOTIDE SEQUENCE [LARGE SCALE GENOMIC DNA]</scope>
</reference>
<dbReference type="Proteomes" id="UP000182888">
    <property type="component" value="Unassembled WGS sequence"/>
</dbReference>